<dbReference type="RefSeq" id="WP_379878369.1">
    <property type="nucleotide sequence ID" value="NZ_JBHUIP010000016.1"/>
</dbReference>
<dbReference type="PANTHER" id="PTHR43792:SF1">
    <property type="entry name" value="N-ACETYLTRANSFERASE DOMAIN-CONTAINING PROTEIN"/>
    <property type="match status" value="1"/>
</dbReference>
<proteinExistence type="predicted"/>
<dbReference type="InterPro" id="IPR051531">
    <property type="entry name" value="N-acetyltransferase"/>
</dbReference>
<dbReference type="PANTHER" id="PTHR43792">
    <property type="entry name" value="GNAT FAMILY, PUTATIVE (AFU_ORTHOLOGUE AFUA_3G00765)-RELATED-RELATED"/>
    <property type="match status" value="1"/>
</dbReference>
<evidence type="ECO:0000313" key="2">
    <source>
        <dbReference type="EMBL" id="MFD2265197.1"/>
    </source>
</evidence>
<sequence>MKLPTLETPRLLLRPLELADAEAAQHLFAHWEIVRHLNAVVPWPYPGDGCHIFYRDVCLPEMERGDAWHWSLRLRNDPSIFIGAISLYRLAGNNRGFWVGLPWQGQGYMSEASEAATDYWFDVLQFPLLEVPKAIDNKGSRRISEKTGMRVVRTEERAFVEGRMPAEIWQITAEEWRVRRGAPTK</sequence>
<name>A0ABW5DVN6_9PROT</name>
<dbReference type="EMBL" id="JBHUIP010000016">
    <property type="protein sequence ID" value="MFD2265197.1"/>
    <property type="molecule type" value="Genomic_DNA"/>
</dbReference>
<dbReference type="Proteomes" id="UP001597295">
    <property type="component" value="Unassembled WGS sequence"/>
</dbReference>
<comment type="caution">
    <text evidence="2">The sequence shown here is derived from an EMBL/GenBank/DDBJ whole genome shotgun (WGS) entry which is preliminary data.</text>
</comment>
<feature type="domain" description="N-acetyltransferase" evidence="1">
    <location>
        <begin position="10"/>
        <end position="150"/>
    </location>
</feature>
<dbReference type="Pfam" id="PF13302">
    <property type="entry name" value="Acetyltransf_3"/>
    <property type="match status" value="1"/>
</dbReference>
<reference evidence="3" key="1">
    <citation type="journal article" date="2019" name="Int. J. Syst. Evol. Microbiol.">
        <title>The Global Catalogue of Microorganisms (GCM) 10K type strain sequencing project: providing services to taxonomists for standard genome sequencing and annotation.</title>
        <authorList>
            <consortium name="The Broad Institute Genomics Platform"/>
            <consortium name="The Broad Institute Genome Sequencing Center for Infectious Disease"/>
            <person name="Wu L."/>
            <person name="Ma J."/>
        </authorList>
    </citation>
    <scope>NUCLEOTIDE SEQUENCE [LARGE SCALE GENOMIC DNA]</scope>
    <source>
        <strain evidence="3">CGMCC 1.19062</strain>
    </source>
</reference>
<evidence type="ECO:0000313" key="3">
    <source>
        <dbReference type="Proteomes" id="UP001597295"/>
    </source>
</evidence>
<protein>
    <submittedName>
        <fullName evidence="2">GNAT family N-acetyltransferase</fullName>
    </submittedName>
</protein>
<keyword evidence="3" id="KW-1185">Reference proteome</keyword>
<accession>A0ABW5DVN6</accession>
<dbReference type="Gene3D" id="3.40.630.30">
    <property type="match status" value="1"/>
</dbReference>
<evidence type="ECO:0000259" key="1">
    <source>
        <dbReference type="Pfam" id="PF13302"/>
    </source>
</evidence>
<dbReference type="InterPro" id="IPR000182">
    <property type="entry name" value="GNAT_dom"/>
</dbReference>
<gene>
    <name evidence="2" type="ORF">ACFSM5_20005</name>
</gene>
<organism evidence="2 3">
    <name type="scientific">Lacibacterium aquatile</name>
    <dbReference type="NCBI Taxonomy" id="1168082"/>
    <lineage>
        <taxon>Bacteria</taxon>
        <taxon>Pseudomonadati</taxon>
        <taxon>Pseudomonadota</taxon>
        <taxon>Alphaproteobacteria</taxon>
        <taxon>Rhodospirillales</taxon>
        <taxon>Rhodospirillaceae</taxon>
    </lineage>
</organism>
<dbReference type="SUPFAM" id="SSF55729">
    <property type="entry name" value="Acyl-CoA N-acyltransferases (Nat)"/>
    <property type="match status" value="1"/>
</dbReference>
<dbReference type="InterPro" id="IPR016181">
    <property type="entry name" value="Acyl_CoA_acyltransferase"/>
</dbReference>